<accession>A0A125KI22</accession>
<dbReference type="SUPFAM" id="SSF81343">
    <property type="entry name" value="Fumarate reductase respiratory complex transmembrane subunits"/>
    <property type="match status" value="1"/>
</dbReference>
<feature type="transmembrane region" description="Helical" evidence="1">
    <location>
        <begin position="48"/>
        <end position="67"/>
    </location>
</feature>
<keyword evidence="1" id="KW-0472">Membrane</keyword>
<evidence type="ECO:0000256" key="1">
    <source>
        <dbReference type="SAM" id="Phobius"/>
    </source>
</evidence>
<keyword evidence="1" id="KW-1133">Transmembrane helix</keyword>
<reference evidence="2 3" key="1">
    <citation type="submission" date="2015-11" db="EMBL/GenBank/DDBJ databases">
        <title>Expanding the genomic diversity of Burkholderia species for the development of highly accurate diagnostics.</title>
        <authorList>
            <person name="Sahl J."/>
            <person name="Keim P."/>
            <person name="Wagner D."/>
        </authorList>
    </citation>
    <scope>NUCLEOTIDE SEQUENCE [LARGE SCALE GENOMIC DNA]</scope>
    <source>
        <strain evidence="2 3">MSMB1960WGS</strain>
    </source>
</reference>
<protein>
    <recommendedName>
        <fullName evidence="4">Adenylate cyclase</fullName>
    </recommendedName>
</protein>
<dbReference type="STRING" id="1503054.WT74_29440"/>
<gene>
    <name evidence="2" type="ORF">WT44_18660</name>
</gene>
<comment type="caution">
    <text evidence="2">The sequence shown here is derived from an EMBL/GenBank/DDBJ whole genome shotgun (WGS) entry which is preliminary data.</text>
</comment>
<dbReference type="RefSeq" id="WP_060148373.1">
    <property type="nucleotide sequence ID" value="NZ_LPGD01000015.1"/>
</dbReference>
<feature type="transmembrane region" description="Helical" evidence="1">
    <location>
        <begin position="127"/>
        <end position="147"/>
    </location>
</feature>
<evidence type="ECO:0000313" key="2">
    <source>
        <dbReference type="EMBL" id="KWA59588.1"/>
    </source>
</evidence>
<proteinExistence type="predicted"/>
<feature type="transmembrane region" description="Helical" evidence="1">
    <location>
        <begin position="206"/>
        <end position="225"/>
    </location>
</feature>
<evidence type="ECO:0000313" key="3">
    <source>
        <dbReference type="Proteomes" id="UP000068603"/>
    </source>
</evidence>
<dbReference type="EMBL" id="LPHB01000053">
    <property type="protein sequence ID" value="KWA59588.1"/>
    <property type="molecule type" value="Genomic_DNA"/>
</dbReference>
<organism evidence="2">
    <name type="scientific">Burkholderia stagnalis</name>
    <dbReference type="NCBI Taxonomy" id="1503054"/>
    <lineage>
        <taxon>Bacteria</taxon>
        <taxon>Pseudomonadati</taxon>
        <taxon>Pseudomonadota</taxon>
        <taxon>Betaproteobacteria</taxon>
        <taxon>Burkholderiales</taxon>
        <taxon>Burkholderiaceae</taxon>
        <taxon>Burkholderia</taxon>
        <taxon>Burkholderia cepacia complex</taxon>
    </lineage>
</organism>
<name>A0A125KI22_9BURK</name>
<feature type="transmembrane region" description="Helical" evidence="1">
    <location>
        <begin position="79"/>
        <end position="97"/>
    </location>
</feature>
<dbReference type="AlphaFoldDB" id="A0A125KI22"/>
<feature type="transmembrane region" description="Helical" evidence="1">
    <location>
        <begin position="159"/>
        <end position="179"/>
    </location>
</feature>
<dbReference type="InterPro" id="IPR034804">
    <property type="entry name" value="SQR/QFR_C/D"/>
</dbReference>
<feature type="transmembrane region" description="Helical" evidence="1">
    <location>
        <begin position="7"/>
        <end position="28"/>
    </location>
</feature>
<evidence type="ECO:0008006" key="4">
    <source>
        <dbReference type="Google" id="ProtNLM"/>
    </source>
</evidence>
<dbReference type="Proteomes" id="UP000068603">
    <property type="component" value="Unassembled WGS sequence"/>
</dbReference>
<dbReference type="GO" id="GO:0016020">
    <property type="term" value="C:membrane"/>
    <property type="evidence" value="ECO:0007669"/>
    <property type="project" value="InterPro"/>
</dbReference>
<keyword evidence="1" id="KW-0812">Transmembrane</keyword>
<sequence length="247" mass="27012">MLQLGSGIVLWLYVSIHLVNHALGIWSIDIAERGLTLAIALWRSAPGTVLLYGAAGLHFALAIRTIYSRRHWALPRAEWFRLWAGLSLPLLLIRHVVGTRVATTLFGFEPTYERVIVSLLTSGTQGLQIALLAPGWVHGCLGLWFHLRRHAPLRRAKRALVAVVVLLPILSAAGFVQMARGIAPAHRAVRAPDAVLVAHRAALDGWRHYLVIGYLSLIATAFAGGQLRNRIAGGNAHQASAEQRRAN</sequence>